<comment type="caution">
    <text evidence="1">The sequence shown here is derived from an EMBL/GenBank/DDBJ whole genome shotgun (WGS) entry which is preliminary data.</text>
</comment>
<reference evidence="1 2" key="1">
    <citation type="submission" date="2020-08" db="EMBL/GenBank/DDBJ databases">
        <title>Genomic Encyclopedia of Type Strains, Phase IV (KMG-IV): sequencing the most valuable type-strain genomes for metagenomic binning, comparative biology and taxonomic classification.</title>
        <authorList>
            <person name="Goeker M."/>
        </authorList>
    </citation>
    <scope>NUCLEOTIDE SEQUENCE [LARGE SCALE GENOMIC DNA]</scope>
    <source>
        <strain evidence="1 2">DSM 102238</strain>
    </source>
</reference>
<sequence>MAEMIDWCERAAKLRQVEMALLSGEMITEARFGSDMTRFAGASLGEVTKALNEALRQCAISRGEKPARTRFAMSGRMTRPY</sequence>
<evidence type="ECO:0000313" key="2">
    <source>
        <dbReference type="Proteomes" id="UP000542776"/>
    </source>
</evidence>
<dbReference type="RefSeq" id="WP_183197896.1">
    <property type="nucleotide sequence ID" value="NZ_JACIEK010000001.1"/>
</dbReference>
<evidence type="ECO:0000313" key="1">
    <source>
        <dbReference type="EMBL" id="MBB3996888.1"/>
    </source>
</evidence>
<accession>A0A7W6H3H4</accession>
<protein>
    <submittedName>
        <fullName evidence="1">3-methyladenine DNA glycosylase AlkD</fullName>
    </submittedName>
</protein>
<dbReference type="Proteomes" id="UP000542776">
    <property type="component" value="Unassembled WGS sequence"/>
</dbReference>
<gene>
    <name evidence="1" type="ORF">GGR04_000709</name>
</gene>
<proteinExistence type="predicted"/>
<dbReference type="AlphaFoldDB" id="A0A7W6H3H4"/>
<keyword evidence="2" id="KW-1185">Reference proteome</keyword>
<dbReference type="EMBL" id="JACIEK010000001">
    <property type="protein sequence ID" value="MBB3996888.1"/>
    <property type="molecule type" value="Genomic_DNA"/>
</dbReference>
<name>A0A7W6H3H4_9HYPH</name>
<organism evidence="1 2">
    <name type="scientific">Aureimonas pseudogalii</name>
    <dbReference type="NCBI Taxonomy" id="1744844"/>
    <lineage>
        <taxon>Bacteria</taxon>
        <taxon>Pseudomonadati</taxon>
        <taxon>Pseudomonadota</taxon>
        <taxon>Alphaproteobacteria</taxon>
        <taxon>Hyphomicrobiales</taxon>
        <taxon>Aurantimonadaceae</taxon>
        <taxon>Aureimonas</taxon>
    </lineage>
</organism>